<dbReference type="EMBL" id="JAUHHV010000006">
    <property type="protein sequence ID" value="KAK1420316.1"/>
    <property type="molecule type" value="Genomic_DNA"/>
</dbReference>
<protein>
    <submittedName>
        <fullName evidence="1">Uncharacterized protein</fullName>
    </submittedName>
</protein>
<sequence>MHRLSLFLNDKYHILWSYIGLLQRPHATKLAKLETCCVATTVIVLTQQTVEDTTVIANKVTQGTPTSPVDAKINEETSVSIVRRTQIIIVKRARLVYIHMGVTSVHPHVVTQRMLQ</sequence>
<dbReference type="Proteomes" id="UP001229421">
    <property type="component" value="Unassembled WGS sequence"/>
</dbReference>
<accession>A0AAD8NTP7</accession>
<reference evidence="1" key="1">
    <citation type="journal article" date="2023" name="bioRxiv">
        <title>Improved chromosome-level genome assembly for marigold (Tagetes erecta).</title>
        <authorList>
            <person name="Jiang F."/>
            <person name="Yuan L."/>
            <person name="Wang S."/>
            <person name="Wang H."/>
            <person name="Xu D."/>
            <person name="Wang A."/>
            <person name="Fan W."/>
        </authorList>
    </citation>
    <scope>NUCLEOTIDE SEQUENCE</scope>
    <source>
        <strain evidence="1">WSJ</strain>
        <tissue evidence="1">Leaf</tissue>
    </source>
</reference>
<proteinExistence type="predicted"/>
<gene>
    <name evidence="1" type="ORF">QVD17_21820</name>
</gene>
<dbReference type="AlphaFoldDB" id="A0AAD8NTP7"/>
<evidence type="ECO:0000313" key="1">
    <source>
        <dbReference type="EMBL" id="KAK1420316.1"/>
    </source>
</evidence>
<organism evidence="1 2">
    <name type="scientific">Tagetes erecta</name>
    <name type="common">African marigold</name>
    <dbReference type="NCBI Taxonomy" id="13708"/>
    <lineage>
        <taxon>Eukaryota</taxon>
        <taxon>Viridiplantae</taxon>
        <taxon>Streptophyta</taxon>
        <taxon>Embryophyta</taxon>
        <taxon>Tracheophyta</taxon>
        <taxon>Spermatophyta</taxon>
        <taxon>Magnoliopsida</taxon>
        <taxon>eudicotyledons</taxon>
        <taxon>Gunneridae</taxon>
        <taxon>Pentapetalae</taxon>
        <taxon>asterids</taxon>
        <taxon>campanulids</taxon>
        <taxon>Asterales</taxon>
        <taxon>Asteraceae</taxon>
        <taxon>Asteroideae</taxon>
        <taxon>Heliantheae alliance</taxon>
        <taxon>Tageteae</taxon>
        <taxon>Tagetes</taxon>
    </lineage>
</organism>
<comment type="caution">
    <text evidence="1">The sequence shown here is derived from an EMBL/GenBank/DDBJ whole genome shotgun (WGS) entry which is preliminary data.</text>
</comment>
<evidence type="ECO:0000313" key="2">
    <source>
        <dbReference type="Proteomes" id="UP001229421"/>
    </source>
</evidence>
<keyword evidence="2" id="KW-1185">Reference proteome</keyword>
<name>A0AAD8NTP7_TARER</name>